<name>A0A0M3K1P4_ANISI</name>
<dbReference type="InterPro" id="IPR048055">
    <property type="entry name" value="Cyclin-Q_first_cyclin_box"/>
</dbReference>
<dbReference type="InterPro" id="IPR043198">
    <property type="entry name" value="Cyclin/Ssn8"/>
</dbReference>
<feature type="domain" description="Cyclin N-terminal" evidence="2">
    <location>
        <begin position="7"/>
        <end position="119"/>
    </location>
</feature>
<evidence type="ECO:0000256" key="1">
    <source>
        <dbReference type="ARBA" id="ARBA00023127"/>
    </source>
</evidence>
<reference evidence="3" key="1">
    <citation type="submission" date="2017-02" db="UniProtKB">
        <authorList>
            <consortium name="WormBaseParasite"/>
        </authorList>
    </citation>
    <scope>IDENTIFICATION</scope>
</reference>
<dbReference type="SUPFAM" id="SSF47954">
    <property type="entry name" value="Cyclin-like"/>
    <property type="match status" value="2"/>
</dbReference>
<dbReference type="WBParaSite" id="ASIM_0001479701-mRNA-1">
    <property type="protein sequence ID" value="ASIM_0001479701-mRNA-1"/>
    <property type="gene ID" value="ASIM_0001479701"/>
</dbReference>
<dbReference type="InterPro" id="IPR036915">
    <property type="entry name" value="Cyclin-like_sf"/>
</dbReference>
<evidence type="ECO:0000313" key="3">
    <source>
        <dbReference type="WBParaSite" id="ASIM_0001479701-mRNA-1"/>
    </source>
</evidence>
<protein>
    <submittedName>
        <fullName evidence="3">Cyclin-Q</fullName>
    </submittedName>
</protein>
<proteinExistence type="predicted"/>
<dbReference type="GO" id="GO:0006357">
    <property type="term" value="P:regulation of transcription by RNA polymerase II"/>
    <property type="evidence" value="ECO:0007669"/>
    <property type="project" value="InterPro"/>
</dbReference>
<evidence type="ECO:0000259" key="2">
    <source>
        <dbReference type="Pfam" id="PF00134"/>
    </source>
</evidence>
<dbReference type="GO" id="GO:0016538">
    <property type="term" value="F:cyclin-dependent protein serine/threonine kinase regulator activity"/>
    <property type="evidence" value="ECO:0007669"/>
    <property type="project" value="InterPro"/>
</dbReference>
<dbReference type="Gene3D" id="1.10.472.10">
    <property type="entry name" value="Cyclin-like"/>
    <property type="match status" value="2"/>
</dbReference>
<dbReference type="AlphaFoldDB" id="A0A0M3K1P4"/>
<accession>A0A0M3K1P4</accession>
<organism evidence="3">
    <name type="scientific">Anisakis simplex</name>
    <name type="common">Herring worm</name>
    <dbReference type="NCBI Taxonomy" id="6269"/>
    <lineage>
        <taxon>Eukaryota</taxon>
        <taxon>Metazoa</taxon>
        <taxon>Ecdysozoa</taxon>
        <taxon>Nematoda</taxon>
        <taxon>Chromadorea</taxon>
        <taxon>Rhabditida</taxon>
        <taxon>Spirurina</taxon>
        <taxon>Ascaridomorpha</taxon>
        <taxon>Ascaridoidea</taxon>
        <taxon>Anisakidae</taxon>
        <taxon>Anisakis</taxon>
        <taxon>Anisakis simplex complex</taxon>
    </lineage>
</organism>
<dbReference type="CDD" id="cd20534">
    <property type="entry name" value="CYCLIN_CCNM_CCNQ_rpt1"/>
    <property type="match status" value="1"/>
</dbReference>
<dbReference type="InterPro" id="IPR006671">
    <property type="entry name" value="Cyclin_N"/>
</dbReference>
<dbReference type="PANTHER" id="PTHR10026">
    <property type="entry name" value="CYCLIN"/>
    <property type="match status" value="1"/>
</dbReference>
<dbReference type="Pfam" id="PF00134">
    <property type="entry name" value="Cyclin_N"/>
    <property type="match status" value="1"/>
</dbReference>
<sequence>LMSSEESHRKVFAFIIKTGIKLEAKNVTICTTSVLTYRTMRKEVCKELCPYTIACACFLLAAKIEEDQRVRIRDVINVSYSVLHGDKPMLQVDEEMWAIREGIARMEYVVLRLLRFRLNVENPHKVIFSYAFGAKFQYLLQYVSSLQHWCRGDLSWNGVAEICFILLRDAHISPGWVLSHSPQTIAIVCMSVAIRAAKVKIEERWYSTFSVSMTRSKLRRLEEEFLSKVLMR</sequence>
<keyword evidence="1" id="KW-0195">Cyclin</keyword>